<evidence type="ECO:0000256" key="1">
    <source>
        <dbReference type="ARBA" id="ARBA00023172"/>
    </source>
</evidence>
<evidence type="ECO:0000259" key="3">
    <source>
        <dbReference type="PROSITE" id="PS51898"/>
    </source>
</evidence>
<proteinExistence type="predicted"/>
<dbReference type="GO" id="GO:0006310">
    <property type="term" value="P:DNA recombination"/>
    <property type="evidence" value="ECO:0007669"/>
    <property type="project" value="UniProtKB-KW"/>
</dbReference>
<reference evidence="4 5" key="1">
    <citation type="submission" date="2020-08" db="EMBL/GenBank/DDBJ databases">
        <title>Sequencing the genomes of 1000 actinobacteria strains.</title>
        <authorList>
            <person name="Klenk H.-P."/>
        </authorList>
    </citation>
    <scope>NUCLEOTIDE SEQUENCE [LARGE SCALE GENOMIC DNA]</scope>
    <source>
        <strain evidence="4 5">DSM 17294</strain>
    </source>
</reference>
<comment type="caution">
    <text evidence="4">The sequence shown here is derived from an EMBL/GenBank/DDBJ whole genome shotgun (WGS) entry which is preliminary data.</text>
</comment>
<name>A0A841DQK6_9ACTN</name>
<gene>
    <name evidence="4" type="ORF">HDA44_004264</name>
</gene>
<dbReference type="Proteomes" id="UP000558997">
    <property type="component" value="Unassembled WGS sequence"/>
</dbReference>
<evidence type="ECO:0000256" key="2">
    <source>
        <dbReference type="SAM" id="MobiDB-lite"/>
    </source>
</evidence>
<evidence type="ECO:0000313" key="5">
    <source>
        <dbReference type="Proteomes" id="UP000558997"/>
    </source>
</evidence>
<dbReference type="InterPro" id="IPR002104">
    <property type="entry name" value="Integrase_catalytic"/>
</dbReference>
<dbReference type="Gene3D" id="1.10.443.10">
    <property type="entry name" value="Intergrase catalytic core"/>
    <property type="match status" value="1"/>
</dbReference>
<dbReference type="InterPro" id="IPR011010">
    <property type="entry name" value="DNA_brk_join_enz"/>
</dbReference>
<feature type="domain" description="Tyr recombinase" evidence="3">
    <location>
        <begin position="1"/>
        <end position="69"/>
    </location>
</feature>
<organism evidence="4 5">
    <name type="scientific">Kribbella solani</name>
    <dbReference type="NCBI Taxonomy" id="236067"/>
    <lineage>
        <taxon>Bacteria</taxon>
        <taxon>Bacillati</taxon>
        <taxon>Actinomycetota</taxon>
        <taxon>Actinomycetes</taxon>
        <taxon>Propionibacteriales</taxon>
        <taxon>Kribbellaceae</taxon>
        <taxon>Kribbella</taxon>
    </lineage>
</organism>
<keyword evidence="5" id="KW-1185">Reference proteome</keyword>
<dbReference type="EMBL" id="JACHNF010000001">
    <property type="protein sequence ID" value="MBB5980923.1"/>
    <property type="molecule type" value="Genomic_DNA"/>
</dbReference>
<dbReference type="GO" id="GO:0003677">
    <property type="term" value="F:DNA binding"/>
    <property type="evidence" value="ECO:0007669"/>
    <property type="project" value="InterPro"/>
</dbReference>
<protein>
    <submittedName>
        <fullName evidence="4">Integrase</fullName>
    </submittedName>
</protein>
<dbReference type="Pfam" id="PF00589">
    <property type="entry name" value="Phage_integrase"/>
    <property type="match status" value="1"/>
</dbReference>
<accession>A0A841DQK6</accession>
<keyword evidence="1" id="KW-0233">DNA recombination</keyword>
<dbReference type="PROSITE" id="PS51898">
    <property type="entry name" value="TYR_RECOMBINASE"/>
    <property type="match status" value="1"/>
</dbReference>
<dbReference type="SUPFAM" id="SSF56349">
    <property type="entry name" value="DNA breaking-rejoining enzymes"/>
    <property type="match status" value="1"/>
</dbReference>
<dbReference type="RefSeq" id="WP_420488540.1">
    <property type="nucleotide sequence ID" value="NZ_BAAAVN010000003.1"/>
</dbReference>
<evidence type="ECO:0000313" key="4">
    <source>
        <dbReference type="EMBL" id="MBB5980923.1"/>
    </source>
</evidence>
<feature type="region of interest" description="Disordered" evidence="2">
    <location>
        <begin position="35"/>
        <end position="84"/>
    </location>
</feature>
<sequence length="84" mass="9483">MRSLADELEWVTAHVFRKTTATILENAGQTPRQVADQLGHAHTSTTVDDYFGRRRRNPEAADHLEAAMRHIHDRDRDAPAGPEP</sequence>
<feature type="compositionally biased region" description="Basic and acidic residues" evidence="2">
    <location>
        <begin position="57"/>
        <end position="78"/>
    </location>
</feature>
<dbReference type="GO" id="GO:0015074">
    <property type="term" value="P:DNA integration"/>
    <property type="evidence" value="ECO:0007669"/>
    <property type="project" value="InterPro"/>
</dbReference>
<dbReference type="InterPro" id="IPR013762">
    <property type="entry name" value="Integrase-like_cat_sf"/>
</dbReference>
<dbReference type="AlphaFoldDB" id="A0A841DQK6"/>